<dbReference type="GO" id="GO:0003700">
    <property type="term" value="F:DNA-binding transcription factor activity"/>
    <property type="evidence" value="ECO:0007669"/>
    <property type="project" value="InterPro"/>
</dbReference>
<accession>A0A3D8PBK1</accession>
<dbReference type="AlphaFoldDB" id="A0A3D8PBK1"/>
<evidence type="ECO:0000313" key="1">
    <source>
        <dbReference type="EMBL" id="RDW12817.1"/>
    </source>
</evidence>
<reference evidence="1 2" key="1">
    <citation type="submission" date="2018-05" db="EMBL/GenBank/DDBJ databases">
        <title>Whole genome sequencing of Paracoccus thiocyanatus SST.</title>
        <authorList>
            <person name="Ghosh W."/>
            <person name="Rameez M.J."/>
            <person name="Roy C."/>
        </authorList>
    </citation>
    <scope>NUCLEOTIDE SEQUENCE [LARGE SCALE GENOMIC DNA]</scope>
    <source>
        <strain evidence="1 2">SST</strain>
    </source>
</reference>
<keyword evidence="2" id="KW-1185">Reference proteome</keyword>
<gene>
    <name evidence="1" type="ORF">DIE28_11460</name>
</gene>
<dbReference type="Proteomes" id="UP000256679">
    <property type="component" value="Unassembled WGS sequence"/>
</dbReference>
<dbReference type="Gene3D" id="1.10.1740.10">
    <property type="match status" value="1"/>
</dbReference>
<dbReference type="InterPro" id="IPR013325">
    <property type="entry name" value="RNA_pol_sigma_r2"/>
</dbReference>
<dbReference type="EMBL" id="QFCQ01000064">
    <property type="protein sequence ID" value="RDW12817.1"/>
    <property type="molecule type" value="Genomic_DNA"/>
</dbReference>
<sequence>MRLALWEDDGPDAPSVANYLREAGASVEVLIPGADCAWPVALPPMIARHRLTPFWSEESGIRLPGAGLAGVVADARELLHVDVAVLNLRDPAPLAASLQSAGIPFVMFTQGLSPLLVDYAHACYVPSHDGPEALASAVLLHTALYGAGLQCTPEMTVMEMMPRLRAMARYLVQDGALADDLVADALEQALGLLPHLASDREIGALLVTLIERIWHQQKMSRPN</sequence>
<comment type="caution">
    <text evidence="1">The sequence shown here is derived from an EMBL/GenBank/DDBJ whole genome shotgun (WGS) entry which is preliminary data.</text>
</comment>
<name>A0A3D8PBK1_9RHOB</name>
<dbReference type="SUPFAM" id="SSF88946">
    <property type="entry name" value="Sigma2 domain of RNA polymerase sigma factors"/>
    <property type="match status" value="1"/>
</dbReference>
<organism evidence="1 2">
    <name type="scientific">Paracoccus thiocyanatus</name>
    <dbReference type="NCBI Taxonomy" id="34006"/>
    <lineage>
        <taxon>Bacteria</taxon>
        <taxon>Pseudomonadati</taxon>
        <taxon>Pseudomonadota</taxon>
        <taxon>Alphaproteobacteria</taxon>
        <taxon>Rhodobacterales</taxon>
        <taxon>Paracoccaceae</taxon>
        <taxon>Paracoccus</taxon>
    </lineage>
</organism>
<dbReference type="GO" id="GO:0006352">
    <property type="term" value="P:DNA-templated transcription initiation"/>
    <property type="evidence" value="ECO:0007669"/>
    <property type="project" value="InterPro"/>
</dbReference>
<evidence type="ECO:0000313" key="2">
    <source>
        <dbReference type="Proteomes" id="UP000256679"/>
    </source>
</evidence>
<protein>
    <submittedName>
        <fullName evidence="1">Uncharacterized protein</fullName>
    </submittedName>
</protein>
<proteinExistence type="predicted"/>